<organism evidence="1 2">
    <name type="scientific">Portunus trituberculatus</name>
    <name type="common">Swimming crab</name>
    <name type="synonym">Neptunus trituberculatus</name>
    <dbReference type="NCBI Taxonomy" id="210409"/>
    <lineage>
        <taxon>Eukaryota</taxon>
        <taxon>Metazoa</taxon>
        <taxon>Ecdysozoa</taxon>
        <taxon>Arthropoda</taxon>
        <taxon>Crustacea</taxon>
        <taxon>Multicrustacea</taxon>
        <taxon>Malacostraca</taxon>
        <taxon>Eumalacostraca</taxon>
        <taxon>Eucarida</taxon>
        <taxon>Decapoda</taxon>
        <taxon>Pleocyemata</taxon>
        <taxon>Brachyura</taxon>
        <taxon>Eubrachyura</taxon>
        <taxon>Portunoidea</taxon>
        <taxon>Portunidae</taxon>
        <taxon>Portuninae</taxon>
        <taxon>Portunus</taxon>
    </lineage>
</organism>
<evidence type="ECO:0000313" key="1">
    <source>
        <dbReference type="EMBL" id="MPC08708.1"/>
    </source>
</evidence>
<comment type="caution">
    <text evidence="1">The sequence shown here is derived from an EMBL/GenBank/DDBJ whole genome shotgun (WGS) entry which is preliminary data.</text>
</comment>
<dbReference type="Proteomes" id="UP000324222">
    <property type="component" value="Unassembled WGS sequence"/>
</dbReference>
<name>A0A5B7CHM0_PORTR</name>
<proteinExistence type="predicted"/>
<dbReference type="AlphaFoldDB" id="A0A5B7CHM0"/>
<reference evidence="1 2" key="1">
    <citation type="submission" date="2019-05" db="EMBL/GenBank/DDBJ databases">
        <title>Another draft genome of Portunus trituberculatus and its Hox gene families provides insights of decapod evolution.</title>
        <authorList>
            <person name="Jeong J.-H."/>
            <person name="Song I."/>
            <person name="Kim S."/>
            <person name="Choi T."/>
            <person name="Kim D."/>
            <person name="Ryu S."/>
            <person name="Kim W."/>
        </authorList>
    </citation>
    <scope>NUCLEOTIDE SEQUENCE [LARGE SCALE GENOMIC DNA]</scope>
    <source>
        <tissue evidence="1">Muscle</tissue>
    </source>
</reference>
<dbReference type="EMBL" id="VSRR010000041">
    <property type="protein sequence ID" value="MPC08708.1"/>
    <property type="molecule type" value="Genomic_DNA"/>
</dbReference>
<accession>A0A5B7CHM0</accession>
<evidence type="ECO:0000313" key="2">
    <source>
        <dbReference type="Proteomes" id="UP000324222"/>
    </source>
</evidence>
<gene>
    <name evidence="1" type="ORF">E2C01_001302</name>
</gene>
<sequence>MGDLCGQQKNRRGAEAKDVEVEVAAETSGEREGWVCCVRDEPRLDAGGGGGGVCGKVWQSKH</sequence>
<protein>
    <submittedName>
        <fullName evidence="1">Uncharacterized protein</fullName>
    </submittedName>
</protein>
<keyword evidence="2" id="KW-1185">Reference proteome</keyword>